<dbReference type="Pfam" id="PF11373">
    <property type="entry name" value="DUF3175"/>
    <property type="match status" value="1"/>
</dbReference>
<protein>
    <recommendedName>
        <fullName evidence="3">DUF3175 domain-containing protein</fullName>
    </recommendedName>
</protein>
<dbReference type="AlphaFoldDB" id="A0A1F7X9Z4"/>
<name>A0A1F7X9Z4_9BACT</name>
<dbReference type="EMBL" id="MGFS01000025">
    <property type="protein sequence ID" value="OGM11155.1"/>
    <property type="molecule type" value="Genomic_DNA"/>
</dbReference>
<evidence type="ECO:0000313" key="2">
    <source>
        <dbReference type="Proteomes" id="UP000177053"/>
    </source>
</evidence>
<accession>A0A1F7X9Z4</accession>
<organism evidence="1 2">
    <name type="scientific">Candidatus Woesebacteria bacterium RBG_16_34_12</name>
    <dbReference type="NCBI Taxonomy" id="1802480"/>
    <lineage>
        <taxon>Bacteria</taxon>
        <taxon>Candidatus Woeseibacteriota</taxon>
    </lineage>
</organism>
<gene>
    <name evidence="1" type="ORF">A2Z22_01065</name>
</gene>
<evidence type="ECO:0008006" key="3">
    <source>
        <dbReference type="Google" id="ProtNLM"/>
    </source>
</evidence>
<comment type="caution">
    <text evidence="1">The sequence shown here is derived from an EMBL/GenBank/DDBJ whole genome shotgun (WGS) entry which is preliminary data.</text>
</comment>
<reference evidence="1 2" key="1">
    <citation type="journal article" date="2016" name="Nat. Commun.">
        <title>Thousands of microbial genomes shed light on interconnected biogeochemical processes in an aquifer system.</title>
        <authorList>
            <person name="Anantharaman K."/>
            <person name="Brown C.T."/>
            <person name="Hug L.A."/>
            <person name="Sharon I."/>
            <person name="Castelle C.J."/>
            <person name="Probst A.J."/>
            <person name="Thomas B.C."/>
            <person name="Singh A."/>
            <person name="Wilkins M.J."/>
            <person name="Karaoz U."/>
            <person name="Brodie E.L."/>
            <person name="Williams K.H."/>
            <person name="Hubbard S.S."/>
            <person name="Banfield J.F."/>
        </authorList>
    </citation>
    <scope>NUCLEOTIDE SEQUENCE [LARGE SCALE GENOMIC DNA]</scope>
</reference>
<proteinExistence type="predicted"/>
<dbReference type="Proteomes" id="UP000177053">
    <property type="component" value="Unassembled WGS sequence"/>
</dbReference>
<dbReference type="InterPro" id="IPR021513">
    <property type="entry name" value="Phage_RSL1_Orf186"/>
</dbReference>
<sequence>MKKKNWSAKVTQTSFVLDLEEGVFTWDDPEKIARSLKTSAENNIRRKTSPFQSAMSMLNFFMNRAGKNLSPERKKILEQVKFELRKLFGKD</sequence>
<evidence type="ECO:0000313" key="1">
    <source>
        <dbReference type="EMBL" id="OGM11155.1"/>
    </source>
</evidence>